<reference evidence="8 9" key="1">
    <citation type="submission" date="2018-11" db="EMBL/GenBank/DDBJ databases">
        <title>Genomic Encyclopedia of Type Strains, Phase IV (KMG-IV): sequencing the most valuable type-strain genomes for metagenomic binning, comparative biology and taxonomic classification.</title>
        <authorList>
            <person name="Goeker M."/>
        </authorList>
    </citation>
    <scope>NUCLEOTIDE SEQUENCE [LARGE SCALE GENOMIC DNA]</scope>
    <source>
        <strain evidence="8 9">DSM 102936</strain>
    </source>
</reference>
<dbReference type="PANTHER" id="PTHR15239">
    <property type="entry name" value="NUCLEAR EXPORT MEDIATOR FACTOR NEMF"/>
    <property type="match status" value="1"/>
</dbReference>
<feature type="region of interest" description="Disordered" evidence="6">
    <location>
        <begin position="157"/>
        <end position="176"/>
    </location>
</feature>
<keyword evidence="2 5" id="KW-0699">rRNA-binding</keyword>
<evidence type="ECO:0000256" key="4">
    <source>
        <dbReference type="ARBA" id="ARBA00022917"/>
    </source>
</evidence>
<dbReference type="GO" id="GO:0072344">
    <property type="term" value="P:rescue of stalled ribosome"/>
    <property type="evidence" value="ECO:0007669"/>
    <property type="project" value="UniProtKB-UniRule"/>
</dbReference>
<accession>A0A3N5BZP3</accession>
<gene>
    <name evidence="5" type="primary">rqcH</name>
    <name evidence="8" type="ORF">EDD75_0159</name>
</gene>
<dbReference type="HAMAP" id="MF_00844_B">
    <property type="entry name" value="RqcH_B"/>
    <property type="match status" value="1"/>
</dbReference>
<dbReference type="OrthoDB" id="9766163at2"/>
<dbReference type="Pfam" id="PF05670">
    <property type="entry name" value="NFACT-R_1"/>
    <property type="match status" value="1"/>
</dbReference>
<protein>
    <recommendedName>
        <fullName evidence="5">Rqc2 homolog RqcH</fullName>
        <shortName evidence="5">RqcH</shortName>
    </recommendedName>
</protein>
<dbReference type="Pfam" id="PF05833">
    <property type="entry name" value="NFACT_N"/>
    <property type="match status" value="1"/>
</dbReference>
<dbReference type="GO" id="GO:1990112">
    <property type="term" value="C:RQC complex"/>
    <property type="evidence" value="ECO:0007669"/>
    <property type="project" value="TreeGrafter"/>
</dbReference>
<evidence type="ECO:0000259" key="7">
    <source>
        <dbReference type="Pfam" id="PF05670"/>
    </source>
</evidence>
<keyword evidence="5" id="KW-0175">Coiled coil</keyword>
<keyword evidence="4 5" id="KW-0648">Protein biosynthesis</keyword>
<dbReference type="InterPro" id="IPR051608">
    <property type="entry name" value="RQC_Subunit_NEMF"/>
</dbReference>
<dbReference type="AlphaFoldDB" id="A0A3N5BZP3"/>
<dbReference type="PANTHER" id="PTHR15239:SF6">
    <property type="entry name" value="RIBOSOME QUALITY CONTROL COMPLEX SUBUNIT NEMF"/>
    <property type="match status" value="1"/>
</dbReference>
<organism evidence="8 9">
    <name type="scientific">Thermodesulfitimonas autotrophica</name>
    <dbReference type="NCBI Taxonomy" id="1894989"/>
    <lineage>
        <taxon>Bacteria</taxon>
        <taxon>Bacillati</taxon>
        <taxon>Bacillota</taxon>
        <taxon>Clostridia</taxon>
        <taxon>Thermoanaerobacterales</taxon>
        <taxon>Thermoanaerobacteraceae</taxon>
        <taxon>Thermodesulfitimonas</taxon>
    </lineage>
</organism>
<evidence type="ECO:0000256" key="2">
    <source>
        <dbReference type="ARBA" id="ARBA00022730"/>
    </source>
</evidence>
<dbReference type="GO" id="GO:0019843">
    <property type="term" value="F:rRNA binding"/>
    <property type="evidence" value="ECO:0007669"/>
    <property type="project" value="UniProtKB-UniRule"/>
</dbReference>
<sequence>MPFDGLTLYAVTRELKERLTGSRIERVYQPAALEVILVCRRYREKYHLLAAATADAARVHLTETDRRNPAKIPFFCSTLRRHLEGCRVSEVAQPGLERILHLTLTGTDAAGRPVTYRLVAEIMGKHSNIILVDAAENKILDAIKRYSHALSRYREVLPGQPYVPPPPTGKKDPREPGAEEFTVALTAYGPATEVAAAIQRTYEGFSLFSAREVVCRAELPPDVTLGECGVYEYRRLYAAFRDLVTGVTQGTAVPALVVANGLPVDFAPFTPAQYGGEQIQGPLNRLIDRFYTIKAEITTFRTQKQRLMETVSREIKRLNRKLDEVTVLLDDPDADRYRLYGELLMANLYRLEAGAKEALLENFYLPTLPLVAIPLDPALTPAQNAQRYFKKYAKARAARAYAAQEKERLEEELAYLSGVTTAIEQAGELRDLDEIAAELAEQGYLPARPPAPKERKAHPVPLQLSSTEGYTILVGKNNRQNDYVTFRLAAPGDIWLHARGVPGAHVILKTGGQDPSPQALAEAAALAAYFSQARGARSVPVDWTRRANVQRPKGARPGFVTYTSEKTLYADPAAAAALLHRSGATPAAPDPTE</sequence>
<dbReference type="InterPro" id="IPR008532">
    <property type="entry name" value="NFACT_RNA-bd"/>
</dbReference>
<dbReference type="EMBL" id="RKRE01000001">
    <property type="protein sequence ID" value="RPF49351.1"/>
    <property type="molecule type" value="Genomic_DNA"/>
</dbReference>
<dbReference type="Proteomes" id="UP000282654">
    <property type="component" value="Unassembled WGS sequence"/>
</dbReference>
<comment type="similarity">
    <text evidence="5">Belongs to the NEMF family.</text>
</comment>
<comment type="caution">
    <text evidence="8">The sequence shown here is derived from an EMBL/GenBank/DDBJ whole genome shotgun (WGS) entry which is preliminary data.</text>
</comment>
<dbReference type="Gene3D" id="2.30.310.10">
    <property type="entry name" value="ibrinogen binding protein from staphylococcus aureus domain"/>
    <property type="match status" value="1"/>
</dbReference>
<proteinExistence type="inferred from homology"/>
<feature type="coiled-coil region" evidence="5">
    <location>
        <begin position="301"/>
        <end position="328"/>
    </location>
</feature>
<feature type="domain" description="NFACT RNA-binding" evidence="7">
    <location>
        <begin position="466"/>
        <end position="553"/>
    </location>
</feature>
<dbReference type="RefSeq" id="WP_123926625.1">
    <property type="nucleotide sequence ID" value="NZ_RKRE01000001.1"/>
</dbReference>
<dbReference type="InterPro" id="IPR043682">
    <property type="entry name" value="RqcH_bacterial"/>
</dbReference>
<keyword evidence="3 5" id="KW-0694">RNA-binding</keyword>
<keyword evidence="9" id="KW-1185">Reference proteome</keyword>
<evidence type="ECO:0000256" key="6">
    <source>
        <dbReference type="SAM" id="MobiDB-lite"/>
    </source>
</evidence>
<comment type="function">
    <text evidence="5">Key component of the ribosome quality control system (RQC), a ribosome-associated complex that mediates the extraction of incompletely synthesized nascent chains from stalled ribosomes and their subsequent degradation. RqcH recruits Ala-charged tRNA, and with RqcP directs the elongation of stalled nascent chains on 50S ribosomal subunits, leading to non-templated C-terminal alanine extensions (Ala tail). The Ala tail promotes nascent chain degradation. May add between 1 and at least 8 Ala residues. Binds to stalled 50S ribosomal subunits.</text>
</comment>
<evidence type="ECO:0000256" key="1">
    <source>
        <dbReference type="ARBA" id="ARBA00022555"/>
    </source>
</evidence>
<dbReference type="GO" id="GO:0043023">
    <property type="term" value="F:ribosomal large subunit binding"/>
    <property type="evidence" value="ECO:0007669"/>
    <property type="project" value="UniProtKB-UniRule"/>
</dbReference>
<evidence type="ECO:0000256" key="3">
    <source>
        <dbReference type="ARBA" id="ARBA00022884"/>
    </source>
</evidence>
<dbReference type="FunFam" id="2.30.310.10:FF:000004">
    <property type="entry name" value="Fibronectin-binding protein A"/>
    <property type="match status" value="1"/>
</dbReference>
<evidence type="ECO:0000313" key="9">
    <source>
        <dbReference type="Proteomes" id="UP000282654"/>
    </source>
</evidence>
<evidence type="ECO:0000256" key="5">
    <source>
        <dbReference type="HAMAP-Rule" id="MF_00844"/>
    </source>
</evidence>
<keyword evidence="1 5" id="KW-0820">tRNA-binding</keyword>
<evidence type="ECO:0000313" key="8">
    <source>
        <dbReference type="EMBL" id="RPF49351.1"/>
    </source>
</evidence>
<dbReference type="GO" id="GO:0000049">
    <property type="term" value="F:tRNA binding"/>
    <property type="evidence" value="ECO:0007669"/>
    <property type="project" value="UniProtKB-UniRule"/>
</dbReference>
<comment type="subunit">
    <text evidence="5">Associates with stalled 50S ribosomal subunits. Binds to RqcP.</text>
</comment>
<name>A0A3N5BZP3_9THEO</name>